<keyword evidence="3" id="KW-0479">Metal-binding</keyword>
<evidence type="ECO:0000256" key="3">
    <source>
        <dbReference type="PIRSR" id="PIRSR603782-1"/>
    </source>
</evidence>
<feature type="region of interest" description="Disordered" evidence="5">
    <location>
        <begin position="370"/>
        <end position="400"/>
    </location>
</feature>
<feature type="domain" description="Thioredoxin" evidence="6">
    <location>
        <begin position="46"/>
        <end position="202"/>
    </location>
</feature>
<dbReference type="CDD" id="cd02968">
    <property type="entry name" value="SCO"/>
    <property type="match status" value="2"/>
</dbReference>
<dbReference type="InterPro" id="IPR013766">
    <property type="entry name" value="Thioredoxin_domain"/>
</dbReference>
<proteinExistence type="inferred from homology"/>
<feature type="compositionally biased region" description="Basic and acidic residues" evidence="5">
    <location>
        <begin position="370"/>
        <end position="384"/>
    </location>
</feature>
<dbReference type="Proteomes" id="UP000237819">
    <property type="component" value="Unassembled WGS sequence"/>
</dbReference>
<comment type="similarity">
    <text evidence="1">Belongs to the SCO1/2 family.</text>
</comment>
<feature type="disulfide bond" description="Redox-active" evidence="4">
    <location>
        <begin position="84"/>
        <end position="88"/>
    </location>
</feature>
<feature type="compositionally biased region" description="Polar residues" evidence="5">
    <location>
        <begin position="387"/>
        <end position="400"/>
    </location>
</feature>
<feature type="domain" description="Thioredoxin" evidence="6">
    <location>
        <begin position="214"/>
        <end position="370"/>
    </location>
</feature>
<evidence type="ECO:0000313" key="8">
    <source>
        <dbReference type="Proteomes" id="UP000237819"/>
    </source>
</evidence>
<dbReference type="PROSITE" id="PS51352">
    <property type="entry name" value="THIOREDOXIN_2"/>
    <property type="match status" value="2"/>
</dbReference>
<name>A0A2S8GEX2_9BACT</name>
<dbReference type="InterPro" id="IPR036249">
    <property type="entry name" value="Thioredoxin-like_sf"/>
</dbReference>
<dbReference type="OrthoDB" id="9811998at2"/>
<dbReference type="EMBL" id="PUHZ01000024">
    <property type="protein sequence ID" value="PQO43006.1"/>
    <property type="molecule type" value="Genomic_DNA"/>
</dbReference>
<protein>
    <recommendedName>
        <fullName evidence="6">Thioredoxin domain-containing protein</fullName>
    </recommendedName>
</protein>
<organism evidence="7 8">
    <name type="scientific">Blastopirellula marina</name>
    <dbReference type="NCBI Taxonomy" id="124"/>
    <lineage>
        <taxon>Bacteria</taxon>
        <taxon>Pseudomonadati</taxon>
        <taxon>Planctomycetota</taxon>
        <taxon>Planctomycetia</taxon>
        <taxon>Pirellulales</taxon>
        <taxon>Pirellulaceae</taxon>
        <taxon>Blastopirellula</taxon>
    </lineage>
</organism>
<feature type="binding site" evidence="3">
    <location>
        <position position="88"/>
    </location>
    <ligand>
        <name>Cu cation</name>
        <dbReference type="ChEBI" id="CHEBI:23378"/>
    </ligand>
</feature>
<dbReference type="PANTHER" id="PTHR12151:SF25">
    <property type="entry name" value="LINALOOL DEHYDRATASE_ISOMERASE DOMAIN-CONTAINING PROTEIN"/>
    <property type="match status" value="1"/>
</dbReference>
<dbReference type="InterPro" id="IPR003782">
    <property type="entry name" value="SCO1/SenC"/>
</dbReference>
<feature type="binding site" evidence="3">
    <location>
        <position position="84"/>
    </location>
    <ligand>
        <name>Cu cation</name>
        <dbReference type="ChEBI" id="CHEBI:23378"/>
    </ligand>
</feature>
<gene>
    <name evidence="7" type="ORF">C5Y93_25145</name>
</gene>
<accession>A0A2S8GEX2</accession>
<dbReference type="PANTHER" id="PTHR12151">
    <property type="entry name" value="ELECTRON TRANSPORT PROTIN SCO1/SENC FAMILY MEMBER"/>
    <property type="match status" value="1"/>
</dbReference>
<evidence type="ECO:0000256" key="1">
    <source>
        <dbReference type="ARBA" id="ARBA00010996"/>
    </source>
</evidence>
<dbReference type="Gene3D" id="3.40.30.10">
    <property type="entry name" value="Glutaredoxin"/>
    <property type="match status" value="2"/>
</dbReference>
<evidence type="ECO:0000256" key="5">
    <source>
        <dbReference type="SAM" id="MobiDB-lite"/>
    </source>
</evidence>
<dbReference type="GO" id="GO:0046872">
    <property type="term" value="F:metal ion binding"/>
    <property type="evidence" value="ECO:0007669"/>
    <property type="project" value="UniProtKB-KW"/>
</dbReference>
<comment type="caution">
    <text evidence="7">The sequence shown here is derived from an EMBL/GenBank/DDBJ whole genome shotgun (WGS) entry which is preliminary data.</text>
</comment>
<keyword evidence="4" id="KW-1015">Disulfide bond</keyword>
<evidence type="ECO:0000256" key="4">
    <source>
        <dbReference type="PIRSR" id="PIRSR603782-2"/>
    </source>
</evidence>
<evidence type="ECO:0000256" key="2">
    <source>
        <dbReference type="ARBA" id="ARBA00023008"/>
    </source>
</evidence>
<reference evidence="7 8" key="1">
    <citation type="submission" date="2018-02" db="EMBL/GenBank/DDBJ databases">
        <title>Comparative genomes isolates from brazilian mangrove.</title>
        <authorList>
            <person name="Araujo J.E."/>
            <person name="Taketani R.G."/>
            <person name="Silva M.C.P."/>
            <person name="Loureco M.V."/>
            <person name="Andreote F.D."/>
        </authorList>
    </citation>
    <scope>NUCLEOTIDE SEQUENCE [LARGE SCALE GENOMIC DNA]</scope>
    <source>
        <strain evidence="7 8">Nap-Phe MGV</strain>
    </source>
</reference>
<dbReference type="SUPFAM" id="SSF52833">
    <property type="entry name" value="Thioredoxin-like"/>
    <property type="match status" value="2"/>
</dbReference>
<sequence>MNKTLAFFLATLFILIGGTIVWFAANGANHGSDVPDFDSAKHNVTVPEDAYVGEFTLTDSAGEPFNSKELDGDVWVGSFFFTTCPSICRLLNQQVASLADEFQGQDVRFVSITCDPATDTPEVLAKYAEMFHADPKQWTFLTGEQDKIQEISEKQFHVGFAKQTHSERMVVIDRNGKLRGSFLATQTADFKAARKLIKQLLEEKPEEKTVAETKEPAEPMTSFTLTERNGEPFDSKSLEGSYWLGSFFFTACPSTCTLLNLENARLQAAYADRGLKIVSITCDPANDTPNVLTGYAERFKAQAGDWFFCTGDLKYIEEIGENYFQAVVKPQTHSEKLYLVGPDGKVIDSYNAINPVQMKLLRKKLDEVLGPKEEAADTEPKSETADAETSNTGETAATQE</sequence>
<dbReference type="RefSeq" id="WP_105338219.1">
    <property type="nucleotide sequence ID" value="NZ_PUHZ01000024.1"/>
</dbReference>
<keyword evidence="2 3" id="KW-0186">Copper</keyword>
<evidence type="ECO:0000313" key="7">
    <source>
        <dbReference type="EMBL" id="PQO43006.1"/>
    </source>
</evidence>
<dbReference type="AlphaFoldDB" id="A0A2S8GEX2"/>
<evidence type="ECO:0000259" key="6">
    <source>
        <dbReference type="PROSITE" id="PS51352"/>
    </source>
</evidence>
<dbReference type="Pfam" id="PF02630">
    <property type="entry name" value="SCO1-SenC"/>
    <property type="match status" value="2"/>
</dbReference>